<evidence type="ECO:0000256" key="1">
    <source>
        <dbReference type="ARBA" id="ARBA00011245"/>
    </source>
</evidence>
<dbReference type="InterPro" id="IPR011009">
    <property type="entry name" value="Kinase-like_dom_sf"/>
</dbReference>
<comment type="similarity">
    <text evidence="11">Belongs to the protein kinase superfamily. Ser/Thr protein kinase family. Aurora subfamily.</text>
</comment>
<keyword evidence="6 8" id="KW-0067">ATP-binding</keyword>
<dbReference type="SUPFAM" id="SSF56112">
    <property type="entry name" value="Protein kinase-like (PK-like)"/>
    <property type="match status" value="1"/>
</dbReference>
<name>A0A1R2CY66_9CILI</name>
<reference evidence="14 15" key="1">
    <citation type="submission" date="2016-11" db="EMBL/GenBank/DDBJ databases">
        <title>The macronuclear genome of Stentor coeruleus: a giant cell with tiny introns.</title>
        <authorList>
            <person name="Slabodnick M."/>
            <person name="Ruby J.G."/>
            <person name="Reiff S.B."/>
            <person name="Swart E.C."/>
            <person name="Gosai S."/>
            <person name="Prabakaran S."/>
            <person name="Witkowska E."/>
            <person name="Larue G.E."/>
            <person name="Fisher S."/>
            <person name="Freeman R.M."/>
            <person name="Gunawardena J."/>
            <person name="Chu W."/>
            <person name="Stover N.A."/>
            <person name="Gregory B.D."/>
            <person name="Nowacki M."/>
            <person name="Derisi J."/>
            <person name="Roy S.W."/>
            <person name="Marshall W.F."/>
            <person name="Sood P."/>
        </authorList>
    </citation>
    <scope>NUCLEOTIDE SEQUENCE [LARGE SCALE GENOMIC DNA]</scope>
    <source>
        <strain evidence="14">WM001</strain>
    </source>
</reference>
<feature type="binding site" evidence="8">
    <location>
        <position position="175"/>
    </location>
    <ligand>
        <name>ATP</name>
        <dbReference type="ChEBI" id="CHEBI:30616"/>
    </ligand>
</feature>
<evidence type="ECO:0000313" key="14">
    <source>
        <dbReference type="EMBL" id="OMJ93948.1"/>
    </source>
</evidence>
<evidence type="ECO:0000256" key="11">
    <source>
        <dbReference type="RuleBase" id="RU367134"/>
    </source>
</evidence>
<comment type="catalytic activity">
    <reaction evidence="11">
        <text>L-seryl-[protein] + ATP = O-phospho-L-seryl-[protein] + ADP + H(+)</text>
        <dbReference type="Rhea" id="RHEA:17989"/>
        <dbReference type="Rhea" id="RHEA-COMP:9863"/>
        <dbReference type="Rhea" id="RHEA-COMP:11604"/>
        <dbReference type="ChEBI" id="CHEBI:15378"/>
        <dbReference type="ChEBI" id="CHEBI:29999"/>
        <dbReference type="ChEBI" id="CHEBI:30616"/>
        <dbReference type="ChEBI" id="CHEBI:83421"/>
        <dbReference type="ChEBI" id="CHEBI:456216"/>
        <dbReference type="EC" id="2.7.11.1"/>
    </reaction>
</comment>
<keyword evidence="5 11" id="KW-0418">Kinase</keyword>
<gene>
    <name evidence="14" type="ORF">SteCoe_3005</name>
</gene>
<keyword evidence="4 8" id="KW-0547">Nucleotide-binding</keyword>
<dbReference type="PANTHER" id="PTHR24350">
    <property type="entry name" value="SERINE/THREONINE-PROTEIN KINASE IAL-RELATED"/>
    <property type="match status" value="1"/>
</dbReference>
<evidence type="ECO:0000259" key="13">
    <source>
        <dbReference type="PROSITE" id="PS50011"/>
    </source>
</evidence>
<feature type="domain" description="Protein kinase" evidence="13">
    <location>
        <begin position="32"/>
        <end position="283"/>
    </location>
</feature>
<evidence type="ECO:0000256" key="3">
    <source>
        <dbReference type="ARBA" id="ARBA00022679"/>
    </source>
</evidence>
<evidence type="ECO:0000256" key="2">
    <source>
        <dbReference type="ARBA" id="ARBA00022527"/>
    </source>
</evidence>
<dbReference type="EMBL" id="MPUH01000034">
    <property type="protein sequence ID" value="OMJ93948.1"/>
    <property type="molecule type" value="Genomic_DNA"/>
</dbReference>
<dbReference type="InterPro" id="IPR030616">
    <property type="entry name" value="Aur-like"/>
</dbReference>
<dbReference type="FunFam" id="1.10.510.10:FF:000571">
    <property type="entry name" value="Maternal embryonic leucine zipper kinase"/>
    <property type="match status" value="1"/>
</dbReference>
<feature type="binding site" evidence="8">
    <location>
        <begin position="110"/>
        <end position="112"/>
    </location>
    <ligand>
        <name>ATP</name>
        <dbReference type="ChEBI" id="CHEBI:30616"/>
    </ligand>
</feature>
<keyword evidence="3 11" id="KW-0808">Transferase</keyword>
<proteinExistence type="inferred from homology"/>
<feature type="active site" description="Proton acceptor" evidence="7">
    <location>
        <position position="157"/>
    </location>
</feature>
<dbReference type="Gene3D" id="1.10.510.10">
    <property type="entry name" value="Transferase(Phosphotransferase) domain 1"/>
    <property type="match status" value="1"/>
</dbReference>
<dbReference type="Proteomes" id="UP000187209">
    <property type="component" value="Unassembled WGS sequence"/>
</dbReference>
<feature type="binding site" evidence="8">
    <location>
        <begin position="161"/>
        <end position="162"/>
    </location>
    <ligand>
        <name>ATP</name>
        <dbReference type="ChEBI" id="CHEBI:30616"/>
    </ligand>
</feature>
<feature type="binding site" evidence="8 10">
    <location>
        <position position="61"/>
    </location>
    <ligand>
        <name>ATP</name>
        <dbReference type="ChEBI" id="CHEBI:30616"/>
    </ligand>
</feature>
<dbReference type="PROSITE" id="PS00108">
    <property type="entry name" value="PROTEIN_KINASE_ST"/>
    <property type="match status" value="1"/>
</dbReference>
<keyword evidence="2 11" id="KW-0723">Serine/threonine-protein kinase</keyword>
<evidence type="ECO:0000256" key="4">
    <source>
        <dbReference type="ARBA" id="ARBA00022741"/>
    </source>
</evidence>
<feature type="coiled-coil region" evidence="12">
    <location>
        <begin position="365"/>
        <end position="392"/>
    </location>
</feature>
<dbReference type="OrthoDB" id="302269at2759"/>
<sequence>MEINKVKRRLLFLSPSVASNAERECNVGDFQSLSRKAIGEGAFGQVFKVRHISTGSLYAIKAVSKGKILERNMVEQLKREIRIMYSLNHPNIIKLHNHFEDDNNVYLIMELADGGNLFQKLCKFKNFDERTAAQYLREVALAVQYLHTQDPPIIHRDIKPENIFLDSQGRSKLGDFGWSSVYDSERCTYCGTLEYLAPEMIDRIGHGLKLDMWNLGVLLFELLVGEAPFRSKSQTELFKKIKDCKIGFPKNFSLNAKDLVRKLLKTTADDRICVEEILEHRWMKENIPLRPTIAVAREVRKAPVVPETPVVVIPDTEYLVISEGAMQGKLKKVNEDLVAKQEYLDGLMVRISKFNEAKTGRSPKKEENIEKNTKAKRELDKLAREYANYKLVLSSKNNGYAIQATKLQIQNNWLCGLKTSFKVLKFVIDKSKQANYAADIREILSMAKEPNLHPALNAVSQSMRDSLLLKSELERLYNSTYQELEKRNKDIAQMESDLAEIKAVLSLKKEVYSALGFKII</sequence>
<dbReference type="AlphaFoldDB" id="A0A1R2CY66"/>
<dbReference type="CDD" id="cd14007">
    <property type="entry name" value="STKc_Aurora"/>
    <property type="match status" value="1"/>
</dbReference>
<dbReference type="InterPro" id="IPR000719">
    <property type="entry name" value="Prot_kinase_dom"/>
</dbReference>
<evidence type="ECO:0000256" key="6">
    <source>
        <dbReference type="ARBA" id="ARBA00022840"/>
    </source>
</evidence>
<dbReference type="GO" id="GO:0005524">
    <property type="term" value="F:ATP binding"/>
    <property type="evidence" value="ECO:0007669"/>
    <property type="project" value="UniProtKB-UniRule"/>
</dbReference>
<keyword evidence="12" id="KW-0175">Coiled coil</keyword>
<dbReference type="GO" id="GO:0004674">
    <property type="term" value="F:protein serine/threonine kinase activity"/>
    <property type="evidence" value="ECO:0007669"/>
    <property type="project" value="UniProtKB-KW"/>
</dbReference>
<dbReference type="PROSITE" id="PS00107">
    <property type="entry name" value="PROTEIN_KINASE_ATP"/>
    <property type="match status" value="1"/>
</dbReference>
<dbReference type="InterPro" id="IPR017441">
    <property type="entry name" value="Protein_kinase_ATP_BS"/>
</dbReference>
<comment type="subunit">
    <text evidence="1">Monomer.</text>
</comment>
<keyword evidence="15" id="KW-1185">Reference proteome</keyword>
<accession>A0A1R2CY66</accession>
<evidence type="ECO:0000256" key="9">
    <source>
        <dbReference type="PIRSR" id="PIRSR630616-3"/>
    </source>
</evidence>
<dbReference type="FunFam" id="3.30.200.20:FF:000042">
    <property type="entry name" value="Aurora kinase A"/>
    <property type="match status" value="1"/>
</dbReference>
<comment type="caution">
    <text evidence="14">The sequence shown here is derived from an EMBL/GenBank/DDBJ whole genome shotgun (WGS) entry which is preliminary data.</text>
</comment>
<dbReference type="SMART" id="SM00220">
    <property type="entry name" value="S_TKc"/>
    <property type="match status" value="1"/>
</dbReference>
<comment type="catalytic activity">
    <reaction evidence="11">
        <text>L-threonyl-[protein] + ATP = O-phospho-L-threonyl-[protein] + ADP + H(+)</text>
        <dbReference type="Rhea" id="RHEA:46608"/>
        <dbReference type="Rhea" id="RHEA-COMP:11060"/>
        <dbReference type="Rhea" id="RHEA-COMP:11605"/>
        <dbReference type="ChEBI" id="CHEBI:15378"/>
        <dbReference type="ChEBI" id="CHEBI:30013"/>
        <dbReference type="ChEBI" id="CHEBI:30616"/>
        <dbReference type="ChEBI" id="CHEBI:61977"/>
        <dbReference type="ChEBI" id="CHEBI:456216"/>
        <dbReference type="EC" id="2.7.11.1"/>
    </reaction>
</comment>
<dbReference type="InterPro" id="IPR008271">
    <property type="entry name" value="Ser/Thr_kinase_AS"/>
</dbReference>
<protein>
    <recommendedName>
        <fullName evidence="11">Aurora kinase</fullName>
        <ecNumber evidence="11">2.7.11.1</ecNumber>
    </recommendedName>
</protein>
<dbReference type="Pfam" id="PF00069">
    <property type="entry name" value="Pkinase"/>
    <property type="match status" value="1"/>
</dbReference>
<organism evidence="14 15">
    <name type="scientific">Stentor coeruleus</name>
    <dbReference type="NCBI Taxonomy" id="5963"/>
    <lineage>
        <taxon>Eukaryota</taxon>
        <taxon>Sar</taxon>
        <taxon>Alveolata</taxon>
        <taxon>Ciliophora</taxon>
        <taxon>Postciliodesmatophora</taxon>
        <taxon>Heterotrichea</taxon>
        <taxon>Heterotrichida</taxon>
        <taxon>Stentoridae</taxon>
        <taxon>Stentor</taxon>
    </lineage>
</organism>
<evidence type="ECO:0000256" key="8">
    <source>
        <dbReference type="PIRSR" id="PIRSR630616-2"/>
    </source>
</evidence>
<evidence type="ECO:0000313" key="15">
    <source>
        <dbReference type="Proteomes" id="UP000187209"/>
    </source>
</evidence>
<evidence type="ECO:0000256" key="5">
    <source>
        <dbReference type="ARBA" id="ARBA00022777"/>
    </source>
</evidence>
<evidence type="ECO:0000256" key="7">
    <source>
        <dbReference type="PIRSR" id="PIRSR630616-1"/>
    </source>
</evidence>
<evidence type="ECO:0000256" key="10">
    <source>
        <dbReference type="PROSITE-ProRule" id="PRU10141"/>
    </source>
</evidence>
<dbReference type="EC" id="2.7.11.1" evidence="11"/>
<evidence type="ECO:0000256" key="12">
    <source>
        <dbReference type="SAM" id="Coils"/>
    </source>
</evidence>
<dbReference type="PROSITE" id="PS50011">
    <property type="entry name" value="PROTEIN_KINASE_DOM"/>
    <property type="match status" value="1"/>
</dbReference>
<feature type="cross-link" description="Glycyl lysine isopeptide (Lys-Gly) (interchain with G-Cter in SUMO2)" evidence="9">
    <location>
        <position position="159"/>
    </location>
</feature>